<evidence type="ECO:0000313" key="8">
    <source>
        <dbReference type="EMBL" id="AYJ84919.1"/>
    </source>
</evidence>
<dbReference type="OrthoDB" id="312624at2"/>
<proteinExistence type="inferred from homology"/>
<protein>
    <submittedName>
        <fullName evidence="8">NAD(P)/FAD-dependent oxidoreductase</fullName>
    </submittedName>
</protein>
<keyword evidence="8" id="KW-0614">Plasmid</keyword>
<dbReference type="PANTHER" id="PTHR43098">
    <property type="entry name" value="L-ORNITHINE N(5)-MONOOXYGENASE-RELATED"/>
    <property type="match status" value="1"/>
</dbReference>
<dbReference type="PANTHER" id="PTHR43098:SF4">
    <property type="entry name" value="BLR3857 PROTEIN"/>
    <property type="match status" value="1"/>
</dbReference>
<keyword evidence="3" id="KW-0285">Flavoprotein</keyword>
<accession>A0A494T694</accession>
<keyword evidence="5" id="KW-0521">NADP</keyword>
<dbReference type="InterPro" id="IPR050775">
    <property type="entry name" value="FAD-binding_Monooxygenases"/>
</dbReference>
<dbReference type="AlphaFoldDB" id="A0A494T694"/>
<dbReference type="KEGG" id="spha:D3Y57_02320"/>
<evidence type="ECO:0000256" key="4">
    <source>
        <dbReference type="ARBA" id="ARBA00022827"/>
    </source>
</evidence>
<dbReference type="Pfam" id="PF13738">
    <property type="entry name" value="Pyr_redox_3"/>
    <property type="match status" value="1"/>
</dbReference>
<evidence type="ECO:0000256" key="2">
    <source>
        <dbReference type="ARBA" id="ARBA00010139"/>
    </source>
</evidence>
<evidence type="ECO:0000256" key="5">
    <source>
        <dbReference type="ARBA" id="ARBA00022857"/>
    </source>
</evidence>
<keyword evidence="4" id="KW-0274">FAD</keyword>
<keyword evidence="6" id="KW-0560">Oxidoreductase</keyword>
<dbReference type="Proteomes" id="UP000276254">
    <property type="component" value="Plasmid unnamed1"/>
</dbReference>
<organism evidence="8 9">
    <name type="scientific">Sphingomonas paeninsulae</name>
    <dbReference type="NCBI Taxonomy" id="2319844"/>
    <lineage>
        <taxon>Bacteria</taxon>
        <taxon>Pseudomonadati</taxon>
        <taxon>Pseudomonadota</taxon>
        <taxon>Alphaproteobacteria</taxon>
        <taxon>Sphingomonadales</taxon>
        <taxon>Sphingomonadaceae</taxon>
        <taxon>Sphingomonas</taxon>
    </lineage>
</organism>
<evidence type="ECO:0000256" key="7">
    <source>
        <dbReference type="ARBA" id="ARBA00023033"/>
    </source>
</evidence>
<name>A0A494T694_SPHPE</name>
<dbReference type="EMBL" id="CP032828">
    <property type="protein sequence ID" value="AYJ84919.1"/>
    <property type="molecule type" value="Genomic_DNA"/>
</dbReference>
<dbReference type="Gene3D" id="3.50.50.60">
    <property type="entry name" value="FAD/NAD(P)-binding domain"/>
    <property type="match status" value="2"/>
</dbReference>
<comment type="cofactor">
    <cofactor evidence="1">
        <name>FAD</name>
        <dbReference type="ChEBI" id="CHEBI:57692"/>
    </cofactor>
</comment>
<sequence>MDVVSRCERTQTPANVDIEALRERYRQERDKRVRPEGDNQYIEVSEDFSEFFEVDPYSPAVVRDAIEEDTEVAILGGGFAGLIAGARLKQAGIKDIRIIEMGGDFGGTWYWNRYPGVQCDVDAYCYLPLLEEVGYIPKERYSYGSEIFEHCRRIGHHFGLYDGAMFGTMALSLRWDELIQRWRIKTNHGDDIRARFLVMASGRYNRPKLPGIPGIKDFKNRIFHTARWDYEYTGGDATGELHKLADKRVAIIGTGATAVQVVPFLGQYAKHLHVFQRTPSSVDARGNRNTDPDWVKTLKPGWQAERQKNFNAAIYEMLSPNMPDIVCDGWTELNRNIQAVFADSGNAAPSLDEYMTVREPEDYKVMERIRQRIGSIVDDPETAEKLKPYYRFLCKRPCWNDNYLPTFNRPNVTLVDVSGSRGVERLTEDGIVANGVEYKIDCLVLASGFEIATGLKRRIGIETIEGRGGLSLYDHWAGGPKTLHGLSTHGFPNLFFAGWTQGGVSANVSEMYDNQARHFAYIIKETRARGATTVQPSQEAQDAWVETMQATEVSNKDFLSQCTPGYFNSEGSKVIKDSPLGEVYGPGYQAFVHLIETWRNNGDLNGLILEK</sequence>
<evidence type="ECO:0000256" key="3">
    <source>
        <dbReference type="ARBA" id="ARBA00022630"/>
    </source>
</evidence>
<dbReference type="GO" id="GO:0004497">
    <property type="term" value="F:monooxygenase activity"/>
    <property type="evidence" value="ECO:0007669"/>
    <property type="project" value="UniProtKB-KW"/>
</dbReference>
<dbReference type="SUPFAM" id="SSF51905">
    <property type="entry name" value="FAD/NAD(P)-binding domain"/>
    <property type="match status" value="1"/>
</dbReference>
<dbReference type="InterPro" id="IPR036188">
    <property type="entry name" value="FAD/NAD-bd_sf"/>
</dbReference>
<keyword evidence="7" id="KW-0503">Monooxygenase</keyword>
<comment type="similarity">
    <text evidence="2">Belongs to the FAD-binding monooxygenase family.</text>
</comment>
<reference evidence="8 9" key="1">
    <citation type="submission" date="2018-09" db="EMBL/GenBank/DDBJ databases">
        <title>Sphingomonas peninsula sp. nov., isolated from fildes peninsula, Antarctic soil.</title>
        <authorList>
            <person name="Yingchao G."/>
        </authorList>
    </citation>
    <scope>NUCLEOTIDE SEQUENCE [LARGE SCALE GENOMIC DNA]</scope>
    <source>
        <strain evidence="8 9">YZ-8</strain>
        <plasmid evidence="8 9">unnamed1</plasmid>
    </source>
</reference>
<evidence type="ECO:0000256" key="1">
    <source>
        <dbReference type="ARBA" id="ARBA00001974"/>
    </source>
</evidence>
<geneLocation type="plasmid" evidence="8">
    <name>unnamed1</name>
</geneLocation>
<dbReference type="FunFam" id="3.50.50.60:FF:000341">
    <property type="entry name" value="Baeyer-Villiger monooxygenase"/>
    <property type="match status" value="1"/>
</dbReference>
<evidence type="ECO:0000313" key="9">
    <source>
        <dbReference type="Proteomes" id="UP000276254"/>
    </source>
</evidence>
<evidence type="ECO:0000256" key="6">
    <source>
        <dbReference type="ARBA" id="ARBA00023002"/>
    </source>
</evidence>
<dbReference type="RefSeq" id="WP_121150981.1">
    <property type="nucleotide sequence ID" value="NZ_CP032828.1"/>
</dbReference>
<gene>
    <name evidence="8" type="ORF">D3Y57_02320</name>
</gene>
<keyword evidence="9" id="KW-1185">Reference proteome</keyword>